<sequence>MAESLSKKRKHVIEKKLEIKKGEFYELDDIIEVYQNEKKWCKELKFFKIIHDEEWNGQILERVFGQMSDYSRDPKRNRLTSLSALEYHQFATGARFKNVAKMYLDDPFPAKD</sequence>
<reference evidence="1" key="1">
    <citation type="journal article" date="2010" name="Science">
        <title>Plasticity of animal genome architecture unmasked by rapid evolution of a pelagic tunicate.</title>
        <authorList>
            <person name="Denoeud F."/>
            <person name="Henriet S."/>
            <person name="Mungpakdee S."/>
            <person name="Aury J.M."/>
            <person name="Da Silva C."/>
            <person name="Brinkmann H."/>
            <person name="Mikhaleva J."/>
            <person name="Olsen L.C."/>
            <person name="Jubin C."/>
            <person name="Canestro C."/>
            <person name="Bouquet J.M."/>
            <person name="Danks G."/>
            <person name="Poulain J."/>
            <person name="Campsteijn C."/>
            <person name="Adamski M."/>
            <person name="Cross I."/>
            <person name="Yadetie F."/>
            <person name="Muffato M."/>
            <person name="Louis A."/>
            <person name="Butcher S."/>
            <person name="Tsagkogeorga G."/>
            <person name="Konrad A."/>
            <person name="Singh S."/>
            <person name="Jensen M.F."/>
            <person name="Cong E.H."/>
            <person name="Eikeseth-Otteraa H."/>
            <person name="Noel B."/>
            <person name="Anthouard V."/>
            <person name="Porcel B.M."/>
            <person name="Kachouri-Lafond R."/>
            <person name="Nishino A."/>
            <person name="Ugolini M."/>
            <person name="Chourrout P."/>
            <person name="Nishida H."/>
            <person name="Aasland R."/>
            <person name="Huzurbazar S."/>
            <person name="Westhof E."/>
            <person name="Delsuc F."/>
            <person name="Lehrach H."/>
            <person name="Reinhardt R."/>
            <person name="Weissenbach J."/>
            <person name="Roy S.W."/>
            <person name="Artiguenave F."/>
            <person name="Postlethwait J.H."/>
            <person name="Manak J.R."/>
            <person name="Thompson E.M."/>
            <person name="Jaillon O."/>
            <person name="Du Pasquier L."/>
            <person name="Boudinot P."/>
            <person name="Liberles D.A."/>
            <person name="Volff J.N."/>
            <person name="Philippe H."/>
            <person name="Lenhard B."/>
            <person name="Roest Crollius H."/>
            <person name="Wincker P."/>
            <person name="Chourrout D."/>
        </authorList>
    </citation>
    <scope>NUCLEOTIDE SEQUENCE [LARGE SCALE GENOMIC DNA]</scope>
</reference>
<dbReference type="InParanoid" id="E4X318"/>
<proteinExistence type="predicted"/>
<keyword evidence="2" id="KW-1185">Reference proteome</keyword>
<evidence type="ECO:0000313" key="2">
    <source>
        <dbReference type="Proteomes" id="UP000001307"/>
    </source>
</evidence>
<dbReference type="Proteomes" id="UP000001307">
    <property type="component" value="Unassembled WGS sequence"/>
</dbReference>
<name>E4X318_OIKDI</name>
<dbReference type="EMBL" id="FN653023">
    <property type="protein sequence ID" value="CBY18021.1"/>
    <property type="molecule type" value="Genomic_DNA"/>
</dbReference>
<dbReference type="AlphaFoldDB" id="E4X318"/>
<accession>E4X318</accession>
<protein>
    <submittedName>
        <fullName evidence="1">Uncharacterized protein</fullName>
    </submittedName>
</protein>
<gene>
    <name evidence="1" type="ORF">GSOID_T00017652001</name>
</gene>
<evidence type="ECO:0000313" key="1">
    <source>
        <dbReference type="EMBL" id="CBY18021.1"/>
    </source>
</evidence>
<organism evidence="1">
    <name type="scientific">Oikopleura dioica</name>
    <name type="common">Tunicate</name>
    <dbReference type="NCBI Taxonomy" id="34765"/>
    <lineage>
        <taxon>Eukaryota</taxon>
        <taxon>Metazoa</taxon>
        <taxon>Chordata</taxon>
        <taxon>Tunicata</taxon>
        <taxon>Appendicularia</taxon>
        <taxon>Copelata</taxon>
        <taxon>Oikopleuridae</taxon>
        <taxon>Oikopleura</taxon>
    </lineage>
</organism>